<sequence>MREPVVLPIWGARVGRVVSDRFDSAGAIGCRRDGHPKDLLLLEVGAGRELRLRDLHHEELFTVIKDLLNRMNPSAGSNIRPTSEDESNSR</sequence>
<name>A0AAV4Q7S4_9ARAC</name>
<proteinExistence type="predicted"/>
<dbReference type="AlphaFoldDB" id="A0AAV4Q7S4"/>
<feature type="region of interest" description="Disordered" evidence="1">
    <location>
        <begin position="71"/>
        <end position="90"/>
    </location>
</feature>
<gene>
    <name evidence="2" type="ORF">CDAR_82301</name>
</gene>
<feature type="compositionally biased region" description="Polar residues" evidence="1">
    <location>
        <begin position="71"/>
        <end position="81"/>
    </location>
</feature>
<organism evidence="2 3">
    <name type="scientific">Caerostris darwini</name>
    <dbReference type="NCBI Taxonomy" id="1538125"/>
    <lineage>
        <taxon>Eukaryota</taxon>
        <taxon>Metazoa</taxon>
        <taxon>Ecdysozoa</taxon>
        <taxon>Arthropoda</taxon>
        <taxon>Chelicerata</taxon>
        <taxon>Arachnida</taxon>
        <taxon>Araneae</taxon>
        <taxon>Araneomorphae</taxon>
        <taxon>Entelegynae</taxon>
        <taxon>Araneoidea</taxon>
        <taxon>Araneidae</taxon>
        <taxon>Caerostris</taxon>
    </lineage>
</organism>
<evidence type="ECO:0000313" key="2">
    <source>
        <dbReference type="EMBL" id="GIY06083.1"/>
    </source>
</evidence>
<keyword evidence="3" id="KW-1185">Reference proteome</keyword>
<evidence type="ECO:0000256" key="1">
    <source>
        <dbReference type="SAM" id="MobiDB-lite"/>
    </source>
</evidence>
<dbReference type="EMBL" id="BPLQ01004171">
    <property type="protein sequence ID" value="GIY06083.1"/>
    <property type="molecule type" value="Genomic_DNA"/>
</dbReference>
<evidence type="ECO:0000313" key="3">
    <source>
        <dbReference type="Proteomes" id="UP001054837"/>
    </source>
</evidence>
<accession>A0AAV4Q7S4</accession>
<dbReference type="Proteomes" id="UP001054837">
    <property type="component" value="Unassembled WGS sequence"/>
</dbReference>
<reference evidence="2 3" key="1">
    <citation type="submission" date="2021-06" db="EMBL/GenBank/DDBJ databases">
        <title>Caerostris darwini draft genome.</title>
        <authorList>
            <person name="Kono N."/>
            <person name="Arakawa K."/>
        </authorList>
    </citation>
    <scope>NUCLEOTIDE SEQUENCE [LARGE SCALE GENOMIC DNA]</scope>
</reference>
<comment type="caution">
    <text evidence="2">The sequence shown here is derived from an EMBL/GenBank/DDBJ whole genome shotgun (WGS) entry which is preliminary data.</text>
</comment>
<protein>
    <submittedName>
        <fullName evidence="2">Uncharacterized protein</fullName>
    </submittedName>
</protein>